<evidence type="ECO:0000259" key="3">
    <source>
        <dbReference type="Pfam" id="PF13399"/>
    </source>
</evidence>
<feature type="region of interest" description="Disordered" evidence="1">
    <location>
        <begin position="1"/>
        <end position="190"/>
    </location>
</feature>
<name>A0ABW7UUL0_9ACTN</name>
<dbReference type="PANTHER" id="PTHR33392:SF6">
    <property type="entry name" value="POLYISOPRENYL-TEICHOIC ACID--PEPTIDOGLYCAN TEICHOIC ACID TRANSFERASE TAGU"/>
    <property type="match status" value="1"/>
</dbReference>
<dbReference type="Proteomes" id="UP001611548">
    <property type="component" value="Unassembled WGS sequence"/>
</dbReference>
<sequence length="606" mass="64595">MNDAHSGRPYAEGGPEHGQDPYAQPYYDAYGQPQHQPQSQPQQAYTYDEYGRPYHDPYAQPQHQHQPQPQGQASRPQAPAPPQQQGYGGYGGYDPYAQPAPPQHRPQPAQPQPGPPQQQPAPPRQKPRYASRQTHQQAPPRVDEQQGWIPQQPYDPYDTGVRERTQQQPYVPQQGGPRERDAGSRQHGEDYRTEQFSFIEEEDAESEDVIDWLKFAETRSERRDERKRKSRNRVVALILALVLALVGAAGYLWWAGKLPALPGTETGSSAAGGPQKRDVIVVHLRETRGGGSSTALLVDNETTGKGATVLLPNTLALSTDDGGSTTLGKAVADEGTTSTRDALDTLLGAQIKGSWRLDTPYLENLVELVGGIEIDADTTVLGAKKGEEPLVKPGKGQTLGGQAAVAYATHLGRGEPRAKQLERFGQVMHGVLRKLSSDPDAATTTVQTLNQIPDPSLTEAQLGASLAGLAERAKDGSYDTAVLPVEGDGTLSEATAKSMVKDVLGGTVKNADPDAAPRVSVRNASGDRKAASNAQVALLNSGYTFVGGGTAPAAQSASQVTYADAAQAAKAKEVAKTLGLPDSAVAKGRGAANADVTVVLGRDYEG</sequence>
<organism evidence="4 5">
    <name type="scientific">Streptomyces pathocidini</name>
    <dbReference type="NCBI Taxonomy" id="1650571"/>
    <lineage>
        <taxon>Bacteria</taxon>
        <taxon>Bacillati</taxon>
        <taxon>Actinomycetota</taxon>
        <taxon>Actinomycetes</taxon>
        <taxon>Kitasatosporales</taxon>
        <taxon>Streptomycetaceae</taxon>
        <taxon>Streptomyces</taxon>
    </lineage>
</organism>
<evidence type="ECO:0000256" key="2">
    <source>
        <dbReference type="SAM" id="Phobius"/>
    </source>
</evidence>
<protein>
    <submittedName>
        <fullName evidence="4">LCP family protein</fullName>
    </submittedName>
</protein>
<feature type="compositionally biased region" description="Low complexity" evidence="1">
    <location>
        <begin position="60"/>
        <end position="77"/>
    </location>
</feature>
<dbReference type="EMBL" id="JBIRWE010000005">
    <property type="protein sequence ID" value="MFI1965112.1"/>
    <property type="molecule type" value="Genomic_DNA"/>
</dbReference>
<dbReference type="PANTHER" id="PTHR33392">
    <property type="entry name" value="POLYISOPRENYL-TEICHOIC ACID--PEPTIDOGLYCAN TEICHOIC ACID TRANSFERASE TAGU"/>
    <property type="match status" value="1"/>
</dbReference>
<feature type="compositionally biased region" description="Low complexity" evidence="1">
    <location>
        <begin position="166"/>
        <end position="176"/>
    </location>
</feature>
<proteinExistence type="predicted"/>
<dbReference type="InterPro" id="IPR027381">
    <property type="entry name" value="LytR/CpsA/Psr_C"/>
</dbReference>
<feature type="compositionally biased region" description="Basic and acidic residues" evidence="1">
    <location>
        <begin position="177"/>
        <end position="190"/>
    </location>
</feature>
<dbReference type="InterPro" id="IPR050922">
    <property type="entry name" value="LytR/CpsA/Psr_CW_biosynth"/>
</dbReference>
<evidence type="ECO:0000256" key="1">
    <source>
        <dbReference type="SAM" id="MobiDB-lite"/>
    </source>
</evidence>
<keyword evidence="5" id="KW-1185">Reference proteome</keyword>
<accession>A0ABW7UUL0</accession>
<keyword evidence="2" id="KW-0812">Transmembrane</keyword>
<feature type="domain" description="LytR/CpsA/Psr regulator C-terminal" evidence="3">
    <location>
        <begin position="518"/>
        <end position="604"/>
    </location>
</feature>
<feature type="compositionally biased region" description="Low complexity" evidence="1">
    <location>
        <begin position="32"/>
        <end position="43"/>
    </location>
</feature>
<keyword evidence="2" id="KW-0472">Membrane</keyword>
<evidence type="ECO:0000313" key="5">
    <source>
        <dbReference type="Proteomes" id="UP001611548"/>
    </source>
</evidence>
<dbReference type="Gene3D" id="3.30.70.2390">
    <property type="match status" value="1"/>
</dbReference>
<feature type="transmembrane region" description="Helical" evidence="2">
    <location>
        <begin position="234"/>
        <end position="254"/>
    </location>
</feature>
<reference evidence="4 5" key="1">
    <citation type="submission" date="2024-10" db="EMBL/GenBank/DDBJ databases">
        <title>The Natural Products Discovery Center: Release of the First 8490 Sequenced Strains for Exploring Actinobacteria Biosynthetic Diversity.</title>
        <authorList>
            <person name="Kalkreuter E."/>
            <person name="Kautsar S.A."/>
            <person name="Yang D."/>
            <person name="Bader C.D."/>
            <person name="Teijaro C.N."/>
            <person name="Fluegel L."/>
            <person name="Davis C.M."/>
            <person name="Simpson J.R."/>
            <person name="Lauterbach L."/>
            <person name="Steele A.D."/>
            <person name="Gui C."/>
            <person name="Meng S."/>
            <person name="Li G."/>
            <person name="Viehrig K."/>
            <person name="Ye F."/>
            <person name="Su P."/>
            <person name="Kiefer A.F."/>
            <person name="Nichols A."/>
            <person name="Cepeda A.J."/>
            <person name="Yan W."/>
            <person name="Fan B."/>
            <person name="Jiang Y."/>
            <person name="Adhikari A."/>
            <person name="Zheng C.-J."/>
            <person name="Schuster L."/>
            <person name="Cowan T.M."/>
            <person name="Smanski M.J."/>
            <person name="Chevrette M.G."/>
            <person name="De Carvalho L.P.S."/>
            <person name="Shen B."/>
        </authorList>
    </citation>
    <scope>NUCLEOTIDE SEQUENCE [LARGE SCALE GENOMIC DNA]</scope>
    <source>
        <strain evidence="4 5">NPDC020327</strain>
    </source>
</reference>
<feature type="compositionally biased region" description="Pro residues" evidence="1">
    <location>
        <begin position="98"/>
        <end position="124"/>
    </location>
</feature>
<dbReference type="Pfam" id="PF13399">
    <property type="entry name" value="LytR_C"/>
    <property type="match status" value="1"/>
</dbReference>
<dbReference type="Gene3D" id="3.40.630.190">
    <property type="entry name" value="LCP protein"/>
    <property type="match status" value="1"/>
</dbReference>
<comment type="caution">
    <text evidence="4">The sequence shown here is derived from an EMBL/GenBank/DDBJ whole genome shotgun (WGS) entry which is preliminary data.</text>
</comment>
<dbReference type="RefSeq" id="WP_398718336.1">
    <property type="nucleotide sequence ID" value="NZ_JBIRWE010000005.1"/>
</dbReference>
<evidence type="ECO:0000313" key="4">
    <source>
        <dbReference type="EMBL" id="MFI1965112.1"/>
    </source>
</evidence>
<gene>
    <name evidence="4" type="ORF">ACH429_13515</name>
</gene>
<keyword evidence="2" id="KW-1133">Transmembrane helix</keyword>